<accession>A0A5N7AQB6</accession>
<evidence type="ECO:0000313" key="2">
    <source>
        <dbReference type="Proteomes" id="UP000326198"/>
    </source>
</evidence>
<sequence length="83" mass="9084">MRWWRSDHALGGIVSPPARFKKILSPVSLRETGIGGAFDSFVSFLSSIFAFPHWTVESCIAGGVFYYCCCCSFNSSFCLACGV</sequence>
<dbReference type="Proteomes" id="UP000326198">
    <property type="component" value="Unassembled WGS sequence"/>
</dbReference>
<organism evidence="1 2">
    <name type="scientific">Aspergillus bertholletiae</name>
    <dbReference type="NCBI Taxonomy" id="1226010"/>
    <lineage>
        <taxon>Eukaryota</taxon>
        <taxon>Fungi</taxon>
        <taxon>Dikarya</taxon>
        <taxon>Ascomycota</taxon>
        <taxon>Pezizomycotina</taxon>
        <taxon>Eurotiomycetes</taxon>
        <taxon>Eurotiomycetidae</taxon>
        <taxon>Eurotiales</taxon>
        <taxon>Aspergillaceae</taxon>
        <taxon>Aspergillus</taxon>
        <taxon>Aspergillus subgen. Circumdati</taxon>
    </lineage>
</organism>
<dbReference type="EMBL" id="ML736379">
    <property type="protein sequence ID" value="KAE8372055.1"/>
    <property type="molecule type" value="Genomic_DNA"/>
</dbReference>
<proteinExistence type="predicted"/>
<protein>
    <submittedName>
        <fullName evidence="1">Uncharacterized protein</fullName>
    </submittedName>
</protein>
<dbReference type="AlphaFoldDB" id="A0A5N7AQB6"/>
<keyword evidence="2" id="KW-1185">Reference proteome</keyword>
<evidence type="ECO:0000313" key="1">
    <source>
        <dbReference type="EMBL" id="KAE8372055.1"/>
    </source>
</evidence>
<name>A0A5N7AQB6_9EURO</name>
<feature type="non-terminal residue" evidence="1">
    <location>
        <position position="83"/>
    </location>
</feature>
<gene>
    <name evidence="1" type="ORF">BDV26DRAFT_274896</name>
</gene>
<reference evidence="1 2" key="1">
    <citation type="submission" date="2019-04" db="EMBL/GenBank/DDBJ databases">
        <title>Friends and foes A comparative genomics studyof 23 Aspergillus species from section Flavi.</title>
        <authorList>
            <consortium name="DOE Joint Genome Institute"/>
            <person name="Kjaerbolling I."/>
            <person name="Vesth T."/>
            <person name="Frisvad J.C."/>
            <person name="Nybo J.L."/>
            <person name="Theobald S."/>
            <person name="Kildgaard S."/>
            <person name="Isbrandt T."/>
            <person name="Kuo A."/>
            <person name="Sato A."/>
            <person name="Lyhne E.K."/>
            <person name="Kogle M.E."/>
            <person name="Wiebenga A."/>
            <person name="Kun R.S."/>
            <person name="Lubbers R.J."/>
            <person name="Makela M.R."/>
            <person name="Barry K."/>
            <person name="Chovatia M."/>
            <person name="Clum A."/>
            <person name="Daum C."/>
            <person name="Haridas S."/>
            <person name="He G."/>
            <person name="LaButti K."/>
            <person name="Lipzen A."/>
            <person name="Mondo S."/>
            <person name="Riley R."/>
            <person name="Salamov A."/>
            <person name="Simmons B.A."/>
            <person name="Magnuson J.K."/>
            <person name="Henrissat B."/>
            <person name="Mortensen U.H."/>
            <person name="Larsen T.O."/>
            <person name="Devries R.P."/>
            <person name="Grigoriev I.V."/>
            <person name="Machida M."/>
            <person name="Baker S.E."/>
            <person name="Andersen M.R."/>
        </authorList>
    </citation>
    <scope>NUCLEOTIDE SEQUENCE [LARGE SCALE GENOMIC DNA]</scope>
    <source>
        <strain evidence="1 2">IBT 29228</strain>
    </source>
</reference>